<dbReference type="GeneID" id="11971322"/>
<dbReference type="AlphaFoldDB" id="H8I8P5"/>
<keyword evidence="1" id="KW-1133">Transmembrane helix</keyword>
<feature type="transmembrane region" description="Helical" evidence="1">
    <location>
        <begin position="141"/>
        <end position="165"/>
    </location>
</feature>
<dbReference type="RefSeq" id="WP_014405787.1">
    <property type="nucleotide sequence ID" value="NC_017034.1"/>
</dbReference>
<reference evidence="2 3" key="1">
    <citation type="journal article" date="2012" name="J. Bacteriol.">
        <title>Complete genome sequence of a thermophilic methanogen, Methanocella conradii HZ254, isolated from Chinese rice field soil.</title>
        <authorList>
            <person name="Lu Z."/>
            <person name="Lu Y."/>
        </authorList>
    </citation>
    <scope>NUCLEOTIDE SEQUENCE [LARGE SCALE GENOMIC DNA]</scope>
    <source>
        <strain evidence="3">DSM 24694 / JCM 17849 / CGMCC 1.5162 / HZ254</strain>
    </source>
</reference>
<sequence length="208" mass="23492">MDISIIALYVLAIVGPLMVFLTHYVVRGRNRDMTRLWFITFFSYMIYYWLAKSYGFFNDPEGVVDIFSLLWPIAAISSFWISERLSYKGTGMPFFKWMTYFLVAVVFAFLLDGAGGVMHWYTYNPEKLGASTFINPIGGLAMPALMPFLLGILMMGVFFLAFSVYRELRKRRIGETSATLLLAALSIAMGGALWVASDLVLGFVKSVL</sequence>
<evidence type="ECO:0000313" key="2">
    <source>
        <dbReference type="EMBL" id="AFC99949.1"/>
    </source>
</evidence>
<keyword evidence="1" id="KW-0812">Transmembrane</keyword>
<keyword evidence="3" id="KW-1185">Reference proteome</keyword>
<dbReference type="OrthoDB" id="147742at2157"/>
<proteinExistence type="predicted"/>
<dbReference type="KEGG" id="mez:Mtc_1196"/>
<dbReference type="Proteomes" id="UP000005233">
    <property type="component" value="Chromosome"/>
</dbReference>
<dbReference type="STRING" id="1041930.Mtc_1196"/>
<feature type="transmembrane region" description="Helical" evidence="1">
    <location>
        <begin position="177"/>
        <end position="196"/>
    </location>
</feature>
<protein>
    <submittedName>
        <fullName evidence="2">Uncharacterized protein</fullName>
    </submittedName>
</protein>
<evidence type="ECO:0000256" key="1">
    <source>
        <dbReference type="SAM" id="Phobius"/>
    </source>
</evidence>
<evidence type="ECO:0000313" key="3">
    <source>
        <dbReference type="Proteomes" id="UP000005233"/>
    </source>
</evidence>
<accession>H8I8P5</accession>
<gene>
    <name evidence="2" type="ordered locus">Mtc_1196</name>
</gene>
<dbReference type="eggNOG" id="arCOG11655">
    <property type="taxonomic scope" value="Archaea"/>
</dbReference>
<keyword evidence="1" id="KW-0472">Membrane</keyword>
<organism evidence="2 3">
    <name type="scientific">Methanocella conradii (strain DSM 24694 / JCM 17849 / CGMCC 1.5162 / HZ254)</name>
    <dbReference type="NCBI Taxonomy" id="1041930"/>
    <lineage>
        <taxon>Archaea</taxon>
        <taxon>Methanobacteriati</taxon>
        <taxon>Methanobacteriota</taxon>
        <taxon>Stenosarchaea group</taxon>
        <taxon>Methanomicrobia</taxon>
        <taxon>Methanocellales</taxon>
        <taxon>Methanocellaceae</taxon>
        <taxon>Methanocella</taxon>
    </lineage>
</organism>
<feature type="transmembrane region" description="Helical" evidence="1">
    <location>
        <begin position="6"/>
        <end position="26"/>
    </location>
</feature>
<dbReference type="HOGENOM" id="CLU_1318533_0_0_2"/>
<dbReference type="EMBL" id="CP003243">
    <property type="protein sequence ID" value="AFC99949.1"/>
    <property type="molecule type" value="Genomic_DNA"/>
</dbReference>
<feature type="transmembrane region" description="Helical" evidence="1">
    <location>
        <begin position="62"/>
        <end position="82"/>
    </location>
</feature>
<feature type="transmembrane region" description="Helical" evidence="1">
    <location>
        <begin position="33"/>
        <end position="50"/>
    </location>
</feature>
<feature type="transmembrane region" description="Helical" evidence="1">
    <location>
        <begin position="94"/>
        <end position="121"/>
    </location>
</feature>
<name>H8I8P5_METCZ</name>